<evidence type="ECO:0000313" key="2">
    <source>
        <dbReference type="EMBL" id="CAB4140341.1"/>
    </source>
</evidence>
<evidence type="ECO:0000256" key="1">
    <source>
        <dbReference type="SAM" id="MobiDB-lite"/>
    </source>
</evidence>
<proteinExistence type="predicted"/>
<protein>
    <submittedName>
        <fullName evidence="2">COG3747 Phage terminase, small subunit</fullName>
    </submittedName>
</protein>
<dbReference type="InterPro" id="IPR006448">
    <property type="entry name" value="Phage_term_ssu_P27"/>
</dbReference>
<organism evidence="2">
    <name type="scientific">uncultured Caudovirales phage</name>
    <dbReference type="NCBI Taxonomy" id="2100421"/>
    <lineage>
        <taxon>Viruses</taxon>
        <taxon>Duplodnaviria</taxon>
        <taxon>Heunggongvirae</taxon>
        <taxon>Uroviricota</taxon>
        <taxon>Caudoviricetes</taxon>
        <taxon>Peduoviridae</taxon>
        <taxon>Maltschvirus</taxon>
        <taxon>Maltschvirus maltsch</taxon>
    </lineage>
</organism>
<name>A0A6J5M271_9CAUD</name>
<sequence length="155" mass="16380">MAAIARKSSKMPKRKPAADAALDNNPGKRSMQPKARPESGSPLTPDALSPVGMAEWQRLHGALESQGKLIEADAGLLLNAATCYQRMAEAEAIISQQGLVVEGFQGILVKNPACQLARDYATSYQKAITLLGLNAAARPDAAPADLHADPYGMLD</sequence>
<dbReference type="Pfam" id="PF05119">
    <property type="entry name" value="Terminase_4"/>
    <property type="match status" value="1"/>
</dbReference>
<accession>A0A6J5M271</accession>
<reference evidence="2" key="1">
    <citation type="submission" date="2020-04" db="EMBL/GenBank/DDBJ databases">
        <authorList>
            <person name="Chiriac C."/>
            <person name="Salcher M."/>
            <person name="Ghai R."/>
            <person name="Kavagutti S V."/>
        </authorList>
    </citation>
    <scope>NUCLEOTIDE SEQUENCE</scope>
</reference>
<dbReference type="EMBL" id="LR796376">
    <property type="protein sequence ID" value="CAB4140341.1"/>
    <property type="molecule type" value="Genomic_DNA"/>
</dbReference>
<dbReference type="NCBIfam" id="TIGR01558">
    <property type="entry name" value="sm_term_P27"/>
    <property type="match status" value="1"/>
</dbReference>
<gene>
    <name evidence="2" type="ORF">UFOVP398_30</name>
</gene>
<feature type="region of interest" description="Disordered" evidence="1">
    <location>
        <begin position="1"/>
        <end position="50"/>
    </location>
</feature>